<dbReference type="EMBL" id="KL389776">
    <property type="protein sequence ID" value="KFP91222.1"/>
    <property type="molecule type" value="Genomic_DNA"/>
</dbReference>
<evidence type="ECO:0000313" key="2">
    <source>
        <dbReference type="Proteomes" id="UP000054244"/>
    </source>
</evidence>
<organism evidence="1 2">
    <name type="scientific">Apaloderma vittatum</name>
    <name type="common">Bar-tailed trogon</name>
    <dbReference type="NCBI Taxonomy" id="57397"/>
    <lineage>
        <taxon>Eukaryota</taxon>
        <taxon>Metazoa</taxon>
        <taxon>Chordata</taxon>
        <taxon>Craniata</taxon>
        <taxon>Vertebrata</taxon>
        <taxon>Euteleostomi</taxon>
        <taxon>Archelosauria</taxon>
        <taxon>Archosauria</taxon>
        <taxon>Dinosauria</taxon>
        <taxon>Saurischia</taxon>
        <taxon>Theropoda</taxon>
        <taxon>Coelurosauria</taxon>
        <taxon>Aves</taxon>
        <taxon>Neognathae</taxon>
        <taxon>Neoaves</taxon>
        <taxon>Telluraves</taxon>
        <taxon>Coraciimorphae</taxon>
        <taxon>Trogoniformes</taxon>
        <taxon>Trogonidae</taxon>
        <taxon>Apaloderma</taxon>
    </lineage>
</organism>
<keyword evidence="2" id="KW-1185">Reference proteome</keyword>
<evidence type="ECO:0000313" key="1">
    <source>
        <dbReference type="EMBL" id="KFP91222.1"/>
    </source>
</evidence>
<accession>A0A091NQ80</accession>
<dbReference type="Proteomes" id="UP000054244">
    <property type="component" value="Unassembled WGS sequence"/>
</dbReference>
<dbReference type="AlphaFoldDB" id="A0A091NQ80"/>
<proteinExistence type="predicted"/>
<reference evidence="1 2" key="1">
    <citation type="submission" date="2014-04" db="EMBL/GenBank/DDBJ databases">
        <title>Genome evolution of avian class.</title>
        <authorList>
            <person name="Zhang G."/>
            <person name="Li C."/>
        </authorList>
    </citation>
    <scope>NUCLEOTIDE SEQUENCE [LARGE SCALE GENOMIC DNA]</scope>
    <source>
        <strain evidence="1">BGI_N311</strain>
    </source>
</reference>
<evidence type="ECO:0008006" key="3">
    <source>
        <dbReference type="Google" id="ProtNLM"/>
    </source>
</evidence>
<feature type="non-terminal residue" evidence="1">
    <location>
        <position position="55"/>
    </location>
</feature>
<protein>
    <recommendedName>
        <fullName evidence="3">Nidogen G2 beta-barrel domain-containing protein</fullName>
    </recommendedName>
</protein>
<sequence>NGCKLQQGKFSLDIRKKFFRERVVRHWNRLPREGVESPSLDVFKCRLDVVLGDTV</sequence>
<gene>
    <name evidence="1" type="ORF">N311_00759</name>
</gene>
<name>A0A091NQ80_APAVI</name>
<feature type="non-terminal residue" evidence="1">
    <location>
        <position position="1"/>
    </location>
</feature>